<dbReference type="eggNOG" id="ENOG502Z814">
    <property type="taxonomic scope" value="Bacteria"/>
</dbReference>
<dbReference type="HOGENOM" id="CLU_555397_0_0_0"/>
<keyword evidence="1" id="KW-1133">Transmembrane helix</keyword>
<keyword evidence="1" id="KW-0472">Membrane</keyword>
<sequence precursor="true">MRNALALLLLAAAPLAAHIGSPDVFFEGDAGPYKLLVTIRPPQVIPGVAEIEIRSLAADVSQIHIVPLRLAAAQQFAPVPDLARPSREDPQYYTGSLWLMATGSWKVRVDVDGARGKASLAVPVPALSTRMLGMQTAIGATLIPLGLLLVFGLVAVVGAAVREGQLEAGVPPSAAAIRRSRFVMAGTAVVLCAILWAGNAWWSVEAAGYSRIVYKPIGLDAAVQNGNQLVLHLREPGWLNRRTDDLLPDHDHLMHLYVIHVPEMDRVWHLHPELSGDGAFRQSLPSMPAGRYALYGDIVHASGLGETVTAQLDLPAIQGAEPTGDDAASGPLPVKTNYNPVVSEMPGGYRMIWERGEGAIHARRPYQFRFRIEDAGGNAPADVELYMGMLGHAAFVAMDGSVFAHVHPSGSVPMAALGLAQSANPNPHAGHMKMSGGLPAEVSFPYGFPKAGAYRVFVQMKRGGQILTGAFTTTVEN</sequence>
<feature type="transmembrane region" description="Helical" evidence="1">
    <location>
        <begin position="137"/>
        <end position="161"/>
    </location>
</feature>
<dbReference type="STRING" id="234267.Acid_7196"/>
<dbReference type="AlphaFoldDB" id="Q01QG3"/>
<organism evidence="3">
    <name type="scientific">Solibacter usitatus (strain Ellin6076)</name>
    <dbReference type="NCBI Taxonomy" id="234267"/>
    <lineage>
        <taxon>Bacteria</taxon>
        <taxon>Pseudomonadati</taxon>
        <taxon>Acidobacteriota</taxon>
        <taxon>Terriglobia</taxon>
        <taxon>Bryobacterales</taxon>
        <taxon>Solibacteraceae</taxon>
        <taxon>Candidatus Solibacter</taxon>
    </lineage>
</organism>
<keyword evidence="2" id="KW-0732">Signal</keyword>
<dbReference type="EMBL" id="CP000473">
    <property type="protein sequence ID" value="ABJ88107.1"/>
    <property type="molecule type" value="Genomic_DNA"/>
</dbReference>
<evidence type="ECO:0000256" key="2">
    <source>
        <dbReference type="SAM" id="SignalP"/>
    </source>
</evidence>
<evidence type="ECO:0008006" key="4">
    <source>
        <dbReference type="Google" id="ProtNLM"/>
    </source>
</evidence>
<keyword evidence="1" id="KW-0812">Transmembrane</keyword>
<evidence type="ECO:0000256" key="1">
    <source>
        <dbReference type="SAM" id="Phobius"/>
    </source>
</evidence>
<dbReference type="InParanoid" id="Q01QG3"/>
<proteinExistence type="predicted"/>
<feature type="transmembrane region" description="Helical" evidence="1">
    <location>
        <begin position="182"/>
        <end position="202"/>
    </location>
</feature>
<evidence type="ECO:0000313" key="3">
    <source>
        <dbReference type="EMBL" id="ABJ88107.1"/>
    </source>
</evidence>
<protein>
    <recommendedName>
        <fullName evidence="4">YtkA-like domain-containing protein</fullName>
    </recommendedName>
</protein>
<reference evidence="3" key="1">
    <citation type="submission" date="2006-10" db="EMBL/GenBank/DDBJ databases">
        <title>Complete sequence of Solibacter usitatus Ellin6076.</title>
        <authorList>
            <consortium name="US DOE Joint Genome Institute"/>
            <person name="Copeland A."/>
            <person name="Lucas S."/>
            <person name="Lapidus A."/>
            <person name="Barry K."/>
            <person name="Detter J.C."/>
            <person name="Glavina del Rio T."/>
            <person name="Hammon N."/>
            <person name="Israni S."/>
            <person name="Dalin E."/>
            <person name="Tice H."/>
            <person name="Pitluck S."/>
            <person name="Thompson L.S."/>
            <person name="Brettin T."/>
            <person name="Bruce D."/>
            <person name="Han C."/>
            <person name="Tapia R."/>
            <person name="Gilna P."/>
            <person name="Schmutz J."/>
            <person name="Larimer F."/>
            <person name="Land M."/>
            <person name="Hauser L."/>
            <person name="Kyrpides N."/>
            <person name="Mikhailova N."/>
            <person name="Janssen P.H."/>
            <person name="Kuske C.R."/>
            <person name="Richardson P."/>
        </authorList>
    </citation>
    <scope>NUCLEOTIDE SEQUENCE</scope>
    <source>
        <strain evidence="3">Ellin6076</strain>
    </source>
</reference>
<name>Q01QG3_SOLUE</name>
<accession>Q01QG3</accession>
<dbReference type="KEGG" id="sus:Acid_7196"/>
<dbReference type="OrthoDB" id="128043at2"/>
<gene>
    <name evidence="3" type="ordered locus">Acid_7196</name>
</gene>
<feature type="chain" id="PRO_5004162340" description="YtkA-like domain-containing protein" evidence="2">
    <location>
        <begin position="20"/>
        <end position="477"/>
    </location>
</feature>
<feature type="signal peptide" evidence="2">
    <location>
        <begin position="1"/>
        <end position="19"/>
    </location>
</feature>